<evidence type="ECO:0000256" key="2">
    <source>
        <dbReference type="SAM" id="SignalP"/>
    </source>
</evidence>
<feature type="region of interest" description="Disordered" evidence="1">
    <location>
        <begin position="29"/>
        <end position="92"/>
    </location>
</feature>
<gene>
    <name evidence="3" type="ORF">N177_1641</name>
</gene>
<proteinExistence type="predicted"/>
<dbReference type="EMBL" id="AWXZ01000019">
    <property type="protein sequence ID" value="ESR25529.1"/>
    <property type="molecule type" value="Genomic_DNA"/>
</dbReference>
<dbReference type="AlphaFoldDB" id="V4RJM9"/>
<organism evidence="3 4">
    <name type="scientific">Lutibaculum baratangense AMV1</name>
    <dbReference type="NCBI Taxonomy" id="631454"/>
    <lineage>
        <taxon>Bacteria</taxon>
        <taxon>Pseudomonadati</taxon>
        <taxon>Pseudomonadota</taxon>
        <taxon>Alphaproteobacteria</taxon>
        <taxon>Hyphomicrobiales</taxon>
        <taxon>Tepidamorphaceae</taxon>
        <taxon>Lutibaculum</taxon>
    </lineage>
</organism>
<feature type="chain" id="PRO_5004728614" evidence="2">
    <location>
        <begin position="27"/>
        <end position="193"/>
    </location>
</feature>
<dbReference type="RefSeq" id="WP_023431783.1">
    <property type="nucleotide sequence ID" value="NZ_AWXZ01000019.1"/>
</dbReference>
<protein>
    <submittedName>
        <fullName evidence="3">Uncharacterized protein</fullName>
    </submittedName>
</protein>
<reference evidence="3 4" key="1">
    <citation type="journal article" date="2014" name="Genome Announc.">
        <title>Draft Genome Sequence of Lutibaculum baratangense Strain AMV1T, Isolated from a Mud Volcano in Andamans, India.</title>
        <authorList>
            <person name="Singh A."/>
            <person name="Sreenivas A."/>
            <person name="Sathyanarayana Reddy G."/>
            <person name="Pinnaka A.K."/>
            <person name="Shivaji S."/>
        </authorList>
    </citation>
    <scope>NUCLEOTIDE SEQUENCE [LARGE SCALE GENOMIC DNA]</scope>
    <source>
        <strain evidence="3 4">AMV1</strain>
    </source>
</reference>
<evidence type="ECO:0000313" key="3">
    <source>
        <dbReference type="EMBL" id="ESR25529.1"/>
    </source>
</evidence>
<keyword evidence="4" id="KW-1185">Reference proteome</keyword>
<feature type="compositionally biased region" description="Low complexity" evidence="1">
    <location>
        <begin position="36"/>
        <end position="92"/>
    </location>
</feature>
<sequence>MHRILMTTAAAVIAVPAMTVAGVAQQADTMGGQEMPSATGTPGATGTTETPGATGTPGSTYGTPDAGAATGAQTAPGTAAQTGEAAPGQAGAGMTVDTVVSSISDSSESVEAISNSSMQRIGVVMIDERAGPEAVDRVNQAVEDNPQQVTNLQDAIRGNPVLLQQIEGSGLQVESIVAAQVTPDNDLILFTRS</sequence>
<comment type="caution">
    <text evidence="3">The sequence shown here is derived from an EMBL/GenBank/DDBJ whole genome shotgun (WGS) entry which is preliminary data.</text>
</comment>
<keyword evidence="2" id="KW-0732">Signal</keyword>
<accession>V4RJM9</accession>
<feature type="signal peptide" evidence="2">
    <location>
        <begin position="1"/>
        <end position="26"/>
    </location>
</feature>
<dbReference type="Proteomes" id="UP000017819">
    <property type="component" value="Unassembled WGS sequence"/>
</dbReference>
<evidence type="ECO:0000313" key="4">
    <source>
        <dbReference type="Proteomes" id="UP000017819"/>
    </source>
</evidence>
<evidence type="ECO:0000256" key="1">
    <source>
        <dbReference type="SAM" id="MobiDB-lite"/>
    </source>
</evidence>
<name>V4RJM9_9HYPH</name>